<name>A0ABR2M1M9_9ASPA</name>
<comment type="caution">
    <text evidence="1">The sequence shown here is derived from an EMBL/GenBank/DDBJ whole genome shotgun (WGS) entry which is preliminary data.</text>
</comment>
<dbReference type="EMBL" id="JBBWWR010000013">
    <property type="protein sequence ID" value="KAK8955916.1"/>
    <property type="molecule type" value="Genomic_DNA"/>
</dbReference>
<proteinExistence type="predicted"/>
<protein>
    <submittedName>
        <fullName evidence="1">Uncharacterized protein</fullName>
    </submittedName>
</protein>
<dbReference type="Proteomes" id="UP001412067">
    <property type="component" value="Unassembled WGS sequence"/>
</dbReference>
<keyword evidence="2" id="KW-1185">Reference proteome</keyword>
<reference evidence="1 2" key="1">
    <citation type="journal article" date="2022" name="Nat. Plants">
        <title>Genomes of leafy and leafless Platanthera orchids illuminate the evolution of mycoheterotrophy.</title>
        <authorList>
            <person name="Li M.H."/>
            <person name="Liu K.W."/>
            <person name="Li Z."/>
            <person name="Lu H.C."/>
            <person name="Ye Q.L."/>
            <person name="Zhang D."/>
            <person name="Wang J.Y."/>
            <person name="Li Y.F."/>
            <person name="Zhong Z.M."/>
            <person name="Liu X."/>
            <person name="Yu X."/>
            <person name="Liu D.K."/>
            <person name="Tu X.D."/>
            <person name="Liu B."/>
            <person name="Hao Y."/>
            <person name="Liao X.Y."/>
            <person name="Jiang Y.T."/>
            <person name="Sun W.H."/>
            <person name="Chen J."/>
            <person name="Chen Y.Q."/>
            <person name="Ai Y."/>
            <person name="Zhai J.W."/>
            <person name="Wu S.S."/>
            <person name="Zhou Z."/>
            <person name="Hsiao Y.Y."/>
            <person name="Wu W.L."/>
            <person name="Chen Y.Y."/>
            <person name="Lin Y.F."/>
            <person name="Hsu J.L."/>
            <person name="Li C.Y."/>
            <person name="Wang Z.W."/>
            <person name="Zhao X."/>
            <person name="Zhong W.Y."/>
            <person name="Ma X.K."/>
            <person name="Ma L."/>
            <person name="Huang J."/>
            <person name="Chen G.Z."/>
            <person name="Huang M.Z."/>
            <person name="Huang L."/>
            <person name="Peng D.H."/>
            <person name="Luo Y.B."/>
            <person name="Zou S.Q."/>
            <person name="Chen S.P."/>
            <person name="Lan S."/>
            <person name="Tsai W.C."/>
            <person name="Van de Peer Y."/>
            <person name="Liu Z.J."/>
        </authorList>
    </citation>
    <scope>NUCLEOTIDE SEQUENCE [LARGE SCALE GENOMIC DNA]</scope>
    <source>
        <strain evidence="1">Lor288</strain>
    </source>
</reference>
<accession>A0ABR2M1M9</accession>
<gene>
    <name evidence="1" type="ORF">KSP40_PGU022088</name>
</gene>
<evidence type="ECO:0000313" key="1">
    <source>
        <dbReference type="EMBL" id="KAK8955916.1"/>
    </source>
</evidence>
<sequence length="69" mass="8250">MLESRSVFYFARYWFLLIREIPLRYRGLTRSDFTTIRLCREASRWKMTLCPPFISVDGFDTNCCEIGLS</sequence>
<organism evidence="1 2">
    <name type="scientific">Platanthera guangdongensis</name>
    <dbReference type="NCBI Taxonomy" id="2320717"/>
    <lineage>
        <taxon>Eukaryota</taxon>
        <taxon>Viridiplantae</taxon>
        <taxon>Streptophyta</taxon>
        <taxon>Embryophyta</taxon>
        <taxon>Tracheophyta</taxon>
        <taxon>Spermatophyta</taxon>
        <taxon>Magnoliopsida</taxon>
        <taxon>Liliopsida</taxon>
        <taxon>Asparagales</taxon>
        <taxon>Orchidaceae</taxon>
        <taxon>Orchidoideae</taxon>
        <taxon>Orchideae</taxon>
        <taxon>Orchidinae</taxon>
        <taxon>Platanthera</taxon>
    </lineage>
</organism>
<evidence type="ECO:0000313" key="2">
    <source>
        <dbReference type="Proteomes" id="UP001412067"/>
    </source>
</evidence>